<gene>
    <name evidence="7" type="ORF">Lboz_1435</name>
</gene>
<evidence type="ECO:0000256" key="2">
    <source>
        <dbReference type="ARBA" id="ARBA00022723"/>
    </source>
</evidence>
<feature type="active site" description="Phosphothreonine intermediate" evidence="4">
    <location>
        <position position="74"/>
    </location>
</feature>
<dbReference type="OrthoDB" id="9766127at2"/>
<organism evidence="7 8">
    <name type="scientific">Legionella bozemanae</name>
    <name type="common">Fluoribacter bozemanae</name>
    <dbReference type="NCBI Taxonomy" id="447"/>
    <lineage>
        <taxon>Bacteria</taxon>
        <taxon>Pseudomonadati</taxon>
        <taxon>Pseudomonadota</taxon>
        <taxon>Gammaproteobacteria</taxon>
        <taxon>Legionellales</taxon>
        <taxon>Legionellaceae</taxon>
        <taxon>Legionella</taxon>
    </lineage>
</organism>
<feature type="signal peptide" evidence="6">
    <location>
        <begin position="1"/>
        <end position="19"/>
    </location>
</feature>
<keyword evidence="1 4" id="KW-0597">Phosphoprotein</keyword>
<evidence type="ECO:0000256" key="1">
    <source>
        <dbReference type="ARBA" id="ARBA00022553"/>
    </source>
</evidence>
<dbReference type="InterPro" id="IPR017850">
    <property type="entry name" value="Alkaline_phosphatase_core_sf"/>
</dbReference>
<evidence type="ECO:0000256" key="6">
    <source>
        <dbReference type="SAM" id="SignalP"/>
    </source>
</evidence>
<evidence type="ECO:0000313" key="8">
    <source>
        <dbReference type="Proteomes" id="UP000054695"/>
    </source>
</evidence>
<proteinExistence type="predicted"/>
<keyword evidence="2" id="KW-0479">Metal-binding</keyword>
<dbReference type="CDD" id="cd16016">
    <property type="entry name" value="AP-SPAP"/>
    <property type="match status" value="1"/>
</dbReference>
<protein>
    <submittedName>
        <fullName evidence="7">Alkaline phosphatase</fullName>
    </submittedName>
</protein>
<dbReference type="PANTHER" id="PTHR10151:SF120">
    <property type="entry name" value="BIS(5'-ADENOSYL)-TRIPHOSPHATASE"/>
    <property type="match status" value="1"/>
</dbReference>
<evidence type="ECO:0000256" key="5">
    <source>
        <dbReference type="PIRSR" id="PIRSR031924-51"/>
    </source>
</evidence>
<feature type="binding site" evidence="5">
    <location>
        <begin position="157"/>
        <end position="159"/>
    </location>
    <ligand>
        <name>substrate</name>
    </ligand>
</feature>
<evidence type="ECO:0000313" key="7">
    <source>
        <dbReference type="EMBL" id="KTC73995.1"/>
    </source>
</evidence>
<dbReference type="InterPro" id="IPR002591">
    <property type="entry name" value="Phosphodiest/P_Trfase"/>
</dbReference>
<dbReference type="Proteomes" id="UP000054695">
    <property type="component" value="Unassembled WGS sequence"/>
</dbReference>
<dbReference type="GO" id="GO:0004035">
    <property type="term" value="F:alkaline phosphatase activity"/>
    <property type="evidence" value="ECO:0007669"/>
    <property type="project" value="InterPro"/>
</dbReference>
<dbReference type="GO" id="GO:0046872">
    <property type="term" value="F:metal ion binding"/>
    <property type="evidence" value="ECO:0007669"/>
    <property type="project" value="UniProtKB-KW"/>
</dbReference>
<feature type="binding site" evidence="5">
    <location>
        <position position="95"/>
    </location>
    <ligand>
        <name>substrate</name>
    </ligand>
</feature>
<dbReference type="Pfam" id="PF01663">
    <property type="entry name" value="Phosphodiest"/>
    <property type="match status" value="1"/>
</dbReference>
<keyword evidence="3 6" id="KW-0732">Signal</keyword>
<accession>A0A0W0RSG5</accession>
<evidence type="ECO:0000256" key="3">
    <source>
        <dbReference type="ARBA" id="ARBA00022729"/>
    </source>
</evidence>
<keyword evidence="8" id="KW-1185">Reference proteome</keyword>
<feature type="chain" id="PRO_5006911243" evidence="6">
    <location>
        <begin position="20"/>
        <end position="539"/>
    </location>
</feature>
<comment type="caution">
    <text evidence="7">The sequence shown here is derived from an EMBL/GenBank/DDBJ whole genome shotgun (WGS) entry which is preliminary data.</text>
</comment>
<name>A0A0W0RSG5_LEGBO</name>
<dbReference type="RefSeq" id="WP_058459096.1">
    <property type="nucleotide sequence ID" value="NZ_CAAAIY010000001.1"/>
</dbReference>
<evidence type="ECO:0000256" key="4">
    <source>
        <dbReference type="PIRSR" id="PIRSR031924-50"/>
    </source>
</evidence>
<dbReference type="STRING" id="447.Lboz_1435"/>
<reference evidence="7 8" key="1">
    <citation type="submission" date="2015-11" db="EMBL/GenBank/DDBJ databases">
        <title>Genomic analysis of 38 Legionella species identifies large and diverse effector repertoires.</title>
        <authorList>
            <person name="Burstein D."/>
            <person name="Amaro F."/>
            <person name="Zusman T."/>
            <person name="Lifshitz Z."/>
            <person name="Cohen O."/>
            <person name="Gilbert J.A."/>
            <person name="Pupko T."/>
            <person name="Shuman H.A."/>
            <person name="Segal G."/>
        </authorList>
    </citation>
    <scope>NUCLEOTIDE SEQUENCE [LARGE SCALE GENOMIC DNA]</scope>
    <source>
        <strain evidence="7 8">WIGA</strain>
    </source>
</reference>
<dbReference type="PATRIC" id="fig|447.4.peg.1534"/>
<dbReference type="Gene3D" id="3.40.720.10">
    <property type="entry name" value="Alkaline Phosphatase, subunit A"/>
    <property type="match status" value="1"/>
</dbReference>
<dbReference type="SUPFAM" id="SSF53649">
    <property type="entry name" value="Alkaline phosphatase-like"/>
    <property type="match status" value="1"/>
</dbReference>
<dbReference type="Gene3D" id="3.30.1360.150">
    <property type="match status" value="1"/>
</dbReference>
<dbReference type="EMBL" id="LNXU01000017">
    <property type="protein sequence ID" value="KTC73995.1"/>
    <property type="molecule type" value="Genomic_DNA"/>
</dbReference>
<dbReference type="AlphaFoldDB" id="A0A0W0RSG5"/>
<sequence length="539" mass="61331">MKKYTYFIFLFLSCLNSYAQINQPKLVVQLVIDQLRGDLIQQHQQQFGNGGFNYLLSHAIDYHNTHHPHANTTTCAGHATVATGSFPALHGVINNEWYDRKSQQLVYCMEDLKTNILNTPHTRITTPGRSPKNLYTSTLSDEVILSQKGRAFGVSLKDRSAITLAGHAGKAFWFDTTNGGFITSSYYYTQYPQWVKNWNENYHPQNYDWILGRAKEEYQNANSPVFHHEDELFGQTFPHHVTQAPSPEFFKSLSRTPKADQLTADFAEHLLTEERLGQSPEKTDYLGISFSGVDAIGHQFGPNSLESEDNLLELDKTLAHLFTVIDKQVGLKNTLIVLTADHGVNDGPTYLKAHQMHEIKPIDILQMEQYIRTALKKQYALPEETLMSITPPYIYLNHQVINQHKVKLDEVKNYLAHALTQQPGIFKAYALPITEIEKDWLSAKVNKMYYPERSGDIYLIQPPNQSYGTKSKDRVAHGSPWQYDSYVPLLFVHPDFKAQRIFRPTYTPDIAPTLSAVLMIKNPSGAVGQPLQEVVQAFN</sequence>
<dbReference type="InterPro" id="IPR026263">
    <property type="entry name" value="Alkaline_phosphatase_prok"/>
</dbReference>
<dbReference type="PIRSF" id="PIRSF031924">
    <property type="entry name" value="Pi-irrepressible_AP"/>
    <property type="match status" value="1"/>
</dbReference>
<dbReference type="PANTHER" id="PTHR10151">
    <property type="entry name" value="ECTONUCLEOTIDE PYROPHOSPHATASE/PHOSPHODIESTERASE"/>
    <property type="match status" value="1"/>
</dbReference>